<gene>
    <name evidence="3" type="ORF">SAMN05216313_10210</name>
</gene>
<dbReference type="PROSITE" id="PS51257">
    <property type="entry name" value="PROKAR_LIPOPROTEIN"/>
    <property type="match status" value="1"/>
</dbReference>
<dbReference type="RefSeq" id="WP_092360659.1">
    <property type="nucleotide sequence ID" value="NZ_FOIM01000002.1"/>
</dbReference>
<reference evidence="4" key="1">
    <citation type="submission" date="2016-10" db="EMBL/GenBank/DDBJ databases">
        <authorList>
            <person name="Varghese N."/>
            <person name="Submissions S."/>
        </authorList>
    </citation>
    <scope>NUCLEOTIDE SEQUENCE [LARGE SCALE GENOMIC DNA]</scope>
    <source>
        <strain evidence="4">NLAE-zl-G277</strain>
    </source>
</reference>
<feature type="compositionally biased region" description="Basic and acidic residues" evidence="1">
    <location>
        <begin position="47"/>
        <end position="56"/>
    </location>
</feature>
<dbReference type="SUPFAM" id="SSF53850">
    <property type="entry name" value="Periplasmic binding protein-like II"/>
    <property type="match status" value="1"/>
</dbReference>
<organism evidence="3 4">
    <name type="scientific">Enterocloster lavalensis</name>
    <dbReference type="NCBI Taxonomy" id="460384"/>
    <lineage>
        <taxon>Bacteria</taxon>
        <taxon>Bacillati</taxon>
        <taxon>Bacillota</taxon>
        <taxon>Clostridia</taxon>
        <taxon>Lachnospirales</taxon>
        <taxon>Lachnospiraceae</taxon>
        <taxon>Enterocloster</taxon>
    </lineage>
</organism>
<accession>A0A1I0BKE1</accession>
<dbReference type="Pfam" id="PF13416">
    <property type="entry name" value="SBP_bac_8"/>
    <property type="match status" value="1"/>
</dbReference>
<evidence type="ECO:0000313" key="3">
    <source>
        <dbReference type="EMBL" id="SET07413.1"/>
    </source>
</evidence>
<sequence>MKKTLAVLLSLSMAATALAGCGKKEAPAAPASEAQKTETSGAAGTEAPKEEEKAEDKDYSDYTIRIYSNSNSTERTTWLINAAKDAGFSISIDDNSVISGDTAAIQAANENKDGDILFGLNETRWSQLVNGKYENLSVIDWTPSWSGEVGEYAYPGKAYGLVIQNVLMLYRNDELGTNGQELHFKHWSDLVDCGYTWYRQNKVGGTTNANINSAMLYSFIDPSSPAGGVSVDGWKMLWKYCEEGKSGGDDYKYGFDPLNKGEVQVSTFYSSSLYGKIDAAAESSDKPLLGTMQPENWALVDIDDGTYYIAEYIGILDKADRTEEQTEAVKAFAEWFGSADVQAAWGEEFDSYPCNQAAAAILYPDGIPEIYTLKNFALSKVEGTDMTYAEYVAEHSGEWTNIMTNLGFYWADANGAAAEPQWDSLDWATLTQAAAQ</sequence>
<feature type="region of interest" description="Disordered" evidence="1">
    <location>
        <begin position="22"/>
        <end position="56"/>
    </location>
</feature>
<dbReference type="STRING" id="460384.SAMN05216313_10210"/>
<dbReference type="InterPro" id="IPR006059">
    <property type="entry name" value="SBP"/>
</dbReference>
<dbReference type="EMBL" id="FOIM01000002">
    <property type="protein sequence ID" value="SET07413.1"/>
    <property type="molecule type" value="Genomic_DNA"/>
</dbReference>
<feature type="chain" id="PRO_5039626084" evidence="2">
    <location>
        <begin position="20"/>
        <end position="436"/>
    </location>
</feature>
<dbReference type="AlphaFoldDB" id="A0A1I0BKE1"/>
<dbReference type="Gene3D" id="3.40.190.10">
    <property type="entry name" value="Periplasmic binding protein-like II"/>
    <property type="match status" value="1"/>
</dbReference>
<name>A0A1I0BKE1_9FIRM</name>
<dbReference type="Proteomes" id="UP000198508">
    <property type="component" value="Unassembled WGS sequence"/>
</dbReference>
<evidence type="ECO:0000256" key="1">
    <source>
        <dbReference type="SAM" id="MobiDB-lite"/>
    </source>
</evidence>
<keyword evidence="2" id="KW-0732">Signal</keyword>
<keyword evidence="4" id="KW-1185">Reference proteome</keyword>
<evidence type="ECO:0000256" key="2">
    <source>
        <dbReference type="SAM" id="SignalP"/>
    </source>
</evidence>
<protein>
    <submittedName>
        <fullName evidence="3">Iron(III) transport system substrate-binding protein</fullName>
    </submittedName>
</protein>
<proteinExistence type="predicted"/>
<feature type="signal peptide" evidence="2">
    <location>
        <begin position="1"/>
        <end position="19"/>
    </location>
</feature>
<evidence type="ECO:0000313" key="4">
    <source>
        <dbReference type="Proteomes" id="UP000198508"/>
    </source>
</evidence>